<feature type="site" description="Cleavage (non-hydrolytic); by autocatalysis" evidence="12">
    <location>
        <begin position="505"/>
        <end position="506"/>
    </location>
</feature>
<dbReference type="EC" id="4.1.1.65" evidence="12"/>
<dbReference type="GO" id="GO:0004609">
    <property type="term" value="F:phosphatidylserine decarboxylase activity"/>
    <property type="evidence" value="ECO:0007669"/>
    <property type="project" value="UniProtKB-UniRule"/>
</dbReference>
<comment type="subunit">
    <text evidence="12">Heterodimer of a large membrane-associated beta subunit and a small pyruvoyl-containing alpha subunit.</text>
</comment>
<keyword evidence="10 12" id="KW-1208">Phospholipid metabolism</keyword>
<dbReference type="UniPathway" id="UPA00558">
    <property type="reaction ID" value="UER00616"/>
</dbReference>
<evidence type="ECO:0000256" key="11">
    <source>
        <dbReference type="ARBA" id="ARBA00023317"/>
    </source>
</evidence>
<evidence type="ECO:0000256" key="12">
    <source>
        <dbReference type="HAMAP-Rule" id="MF_03208"/>
    </source>
</evidence>
<keyword evidence="4 12" id="KW-0210">Decarboxylase</keyword>
<keyword evidence="3 12" id="KW-0812">Transmembrane</keyword>
<dbReference type="GO" id="GO:0005743">
    <property type="term" value="C:mitochondrial inner membrane"/>
    <property type="evidence" value="ECO:0007669"/>
    <property type="project" value="UniProtKB-SubCell"/>
</dbReference>
<keyword evidence="11 12" id="KW-0670">Pyruvate</keyword>
<protein>
    <recommendedName>
        <fullName evidence="12">Phosphatidylserine decarboxylase proenzyme 1, mitochondrial</fullName>
        <ecNumber evidence="12">4.1.1.65</ecNumber>
    </recommendedName>
    <component>
        <recommendedName>
            <fullName evidence="12">Phosphatidylserine decarboxylase 1 beta chain</fullName>
        </recommendedName>
    </component>
    <component>
        <recommendedName>
            <fullName evidence="12">Phosphatidylserine decarboxylase 1 alpha chain</fullName>
        </recommendedName>
    </component>
</protein>
<comment type="catalytic activity">
    <reaction evidence="12">
        <text>a 1,2-diacyl-sn-glycero-3-phospho-L-serine + H(+) = a 1,2-diacyl-sn-glycero-3-phosphoethanolamine + CO2</text>
        <dbReference type="Rhea" id="RHEA:20828"/>
        <dbReference type="ChEBI" id="CHEBI:15378"/>
        <dbReference type="ChEBI" id="CHEBI:16526"/>
        <dbReference type="ChEBI" id="CHEBI:57262"/>
        <dbReference type="ChEBI" id="CHEBI:64612"/>
        <dbReference type="EC" id="4.1.1.65"/>
    </reaction>
</comment>
<comment type="pathway">
    <text evidence="1">Lipid metabolism.</text>
</comment>
<keyword evidence="14" id="KW-1185">Reference proteome</keyword>
<dbReference type="GO" id="GO:0006646">
    <property type="term" value="P:phosphatidylethanolamine biosynthetic process"/>
    <property type="evidence" value="ECO:0007669"/>
    <property type="project" value="UniProtKB-UniRule"/>
</dbReference>
<name>A0A8H5GXR1_9AGAR</name>
<comment type="pathway">
    <text evidence="12">Phospholipid metabolism; phosphatidylethanolamine biosynthesis; phosphatidylethanolamine from CDP-diacylglycerol: step 2/2.</text>
</comment>
<feature type="active site" description="Schiff-base intermediate with substrate; via pyruvic acid; for decarboxylase activity" evidence="12">
    <location>
        <position position="506"/>
    </location>
</feature>
<dbReference type="InterPro" id="IPR003817">
    <property type="entry name" value="PS_Dcarbxylase"/>
</dbReference>
<evidence type="ECO:0000256" key="10">
    <source>
        <dbReference type="ARBA" id="ARBA00023264"/>
    </source>
</evidence>
<feature type="chain" id="PRO_5035016194" description="Phosphatidylserine decarboxylase 1 alpha chain" evidence="12">
    <location>
        <begin position="506"/>
        <end position="584"/>
    </location>
</feature>
<dbReference type="GO" id="GO:0016540">
    <property type="term" value="P:protein autoprocessing"/>
    <property type="evidence" value="ECO:0007669"/>
    <property type="project" value="UniProtKB-UniRule"/>
</dbReference>
<comment type="PTM">
    <text evidence="12">Is synthesized initially as an inactive proenzyme. Formation of the active enzyme involves a self-maturation process in which the active site pyruvoyl group is generated from an internal serine residue via an autocatalytic post-translational modification. Two non-identical subunits are generated from the proenzyme in this reaction, and the pyruvate is formed at the N-terminus of the alpha chain, which is derived from the carboxyl end of the proenzyme. The autoendoproteolytic cleavage occurs by a canonical serine protease mechanism, in which the side chain hydroxyl group of the serine supplies its oxygen atom to form the C-terminus of the beta chain, while the remainder of the serine residue undergoes an oxidative deamination to produce ammonia and the pyruvoyl prosthetic group on the alpha chain. During this reaction, the Ser that is part of the protease active site of the proenzyme becomes the pyruvoyl prosthetic group, which constitutes an essential element of the active site of the mature decarboxylase.</text>
</comment>
<evidence type="ECO:0000256" key="6">
    <source>
        <dbReference type="ARBA" id="ARBA00023098"/>
    </source>
</evidence>
<dbReference type="InterPro" id="IPR033177">
    <property type="entry name" value="PSD-B"/>
</dbReference>
<dbReference type="HAMAP" id="MF_03208">
    <property type="entry name" value="PS_decarb_PSD_B_type1_euk"/>
    <property type="match status" value="1"/>
</dbReference>
<comment type="function">
    <text evidence="12">Catalyzes the formation of phosphatidylethanolamine (PtdEtn) from phosphatidylserine (PtdSer). Plays a central role in phospholipid metabolism and in the interorganelle trafficking of phosphatidylserine.</text>
</comment>
<keyword evidence="7 12" id="KW-0472">Membrane</keyword>
<dbReference type="PANTHER" id="PTHR10067:SF6">
    <property type="entry name" value="PHOSPHATIDYLSERINE DECARBOXYLASE PROENZYME, MITOCHONDRIAL"/>
    <property type="match status" value="1"/>
</dbReference>
<feature type="active site" description="Charge relay system; for autoendoproteolytic cleavage activity" evidence="12">
    <location>
        <position position="228"/>
    </location>
</feature>
<feature type="active site" description="Charge relay system; for autoendoproteolytic cleavage activity" evidence="12">
    <location>
        <position position="506"/>
    </location>
</feature>
<evidence type="ECO:0000256" key="1">
    <source>
        <dbReference type="ARBA" id="ARBA00005189"/>
    </source>
</evidence>
<comment type="similarity">
    <text evidence="12">Belongs to the phosphatidylserine decarboxylase family. PSD-B subfamily. Eukaryotic type I sub-subfamily.</text>
</comment>
<proteinExistence type="inferred from homology"/>
<keyword evidence="9 12" id="KW-0456">Lyase</keyword>
<feature type="topological domain" description="Mitochondrial matrix" evidence="12">
    <location>
        <begin position="1"/>
        <end position="100"/>
    </location>
</feature>
<evidence type="ECO:0000256" key="8">
    <source>
        <dbReference type="ARBA" id="ARBA00023209"/>
    </source>
</evidence>
<feature type="chain" id="PRO_5035016195" description="Phosphatidylserine decarboxylase 1 beta chain" evidence="12">
    <location>
        <begin position="1"/>
        <end position="505"/>
    </location>
</feature>
<comment type="cofactor">
    <cofactor evidence="12">
        <name>pyruvate</name>
        <dbReference type="ChEBI" id="CHEBI:15361"/>
    </cofactor>
    <text evidence="12">Binds 1 pyruvoyl group covalently per subunit.</text>
</comment>
<accession>A0A8H5GXR1</accession>
<keyword evidence="5 12" id="KW-1133">Transmembrane helix</keyword>
<evidence type="ECO:0000256" key="3">
    <source>
        <dbReference type="ARBA" id="ARBA00022692"/>
    </source>
</evidence>
<dbReference type="Proteomes" id="UP000559256">
    <property type="component" value="Unassembled WGS sequence"/>
</dbReference>
<dbReference type="OrthoDB" id="4330at2759"/>
<dbReference type="EMBL" id="JAACJM010000004">
    <property type="protein sequence ID" value="KAF5373031.1"/>
    <property type="molecule type" value="Genomic_DNA"/>
</dbReference>
<evidence type="ECO:0000256" key="5">
    <source>
        <dbReference type="ARBA" id="ARBA00022989"/>
    </source>
</evidence>
<dbReference type="Pfam" id="PF02666">
    <property type="entry name" value="PS_Dcarbxylase"/>
    <property type="match status" value="2"/>
</dbReference>
<keyword evidence="12" id="KW-0496">Mitochondrion</keyword>
<evidence type="ECO:0000313" key="14">
    <source>
        <dbReference type="Proteomes" id="UP000559256"/>
    </source>
</evidence>
<evidence type="ECO:0000313" key="13">
    <source>
        <dbReference type="EMBL" id="KAF5373031.1"/>
    </source>
</evidence>
<organism evidence="13 14">
    <name type="scientific">Tetrapyrgos nigripes</name>
    <dbReference type="NCBI Taxonomy" id="182062"/>
    <lineage>
        <taxon>Eukaryota</taxon>
        <taxon>Fungi</taxon>
        <taxon>Dikarya</taxon>
        <taxon>Basidiomycota</taxon>
        <taxon>Agaricomycotina</taxon>
        <taxon>Agaricomycetes</taxon>
        <taxon>Agaricomycetidae</taxon>
        <taxon>Agaricales</taxon>
        <taxon>Marasmiineae</taxon>
        <taxon>Marasmiaceae</taxon>
        <taxon>Tetrapyrgos</taxon>
    </lineage>
</organism>
<evidence type="ECO:0000256" key="4">
    <source>
        <dbReference type="ARBA" id="ARBA00022793"/>
    </source>
</evidence>
<comment type="subcellular location">
    <molecule>Phosphatidylserine decarboxylase 1 beta chain</molecule>
    <subcellularLocation>
        <location evidence="12">Mitochondrion inner membrane</location>
        <topology evidence="12">Single-pass membrane protein</topology>
        <orientation evidence="12">Intermembrane side</orientation>
    </subcellularLocation>
</comment>
<feature type="modified residue" description="Pyruvic acid (Ser); by autocatalysis" evidence="12">
    <location>
        <position position="506"/>
    </location>
</feature>
<evidence type="ECO:0000256" key="2">
    <source>
        <dbReference type="ARBA" id="ARBA00022516"/>
    </source>
</evidence>
<keyword evidence="2 12" id="KW-0444">Lipid biosynthesis</keyword>
<keyword evidence="6 12" id="KW-0443">Lipid metabolism</keyword>
<feature type="active site" description="Charge relay system; for autoendoproteolytic cleavage activity" evidence="12">
    <location>
        <position position="392"/>
    </location>
</feature>
<dbReference type="AlphaFoldDB" id="A0A8H5GXR1"/>
<dbReference type="NCBIfam" id="TIGR00163">
    <property type="entry name" value="PS_decarb"/>
    <property type="match status" value="1"/>
</dbReference>
<dbReference type="InterPro" id="IPR033661">
    <property type="entry name" value="PSD_type1_euk"/>
</dbReference>
<reference evidence="13 14" key="1">
    <citation type="journal article" date="2020" name="ISME J.">
        <title>Uncovering the hidden diversity of litter-decomposition mechanisms in mushroom-forming fungi.</title>
        <authorList>
            <person name="Floudas D."/>
            <person name="Bentzer J."/>
            <person name="Ahren D."/>
            <person name="Johansson T."/>
            <person name="Persson P."/>
            <person name="Tunlid A."/>
        </authorList>
    </citation>
    <scope>NUCLEOTIDE SEQUENCE [LARGE SCALE GENOMIC DNA]</scope>
    <source>
        <strain evidence="13 14">CBS 291.85</strain>
    </source>
</reference>
<keyword evidence="8 12" id="KW-0594">Phospholipid biosynthesis</keyword>
<evidence type="ECO:0000256" key="7">
    <source>
        <dbReference type="ARBA" id="ARBA00023136"/>
    </source>
</evidence>
<comment type="caution">
    <text evidence="13">The sequence shown here is derived from an EMBL/GenBank/DDBJ whole genome shotgun (WGS) entry which is preliminary data.</text>
</comment>
<dbReference type="PANTHER" id="PTHR10067">
    <property type="entry name" value="PHOSPHATIDYLSERINE DECARBOXYLASE"/>
    <property type="match status" value="1"/>
</dbReference>
<keyword evidence="12" id="KW-0865">Zymogen</keyword>
<feature type="topological domain" description="Mitochondrial intermembrane" evidence="12">
    <location>
        <begin position="120"/>
        <end position="584"/>
    </location>
</feature>
<gene>
    <name evidence="12" type="primary">PSD1</name>
    <name evidence="13" type="ORF">D9758_001643</name>
</gene>
<comment type="subcellular location">
    <molecule>Phosphatidylserine decarboxylase 1 alpha chain</molecule>
    <subcellularLocation>
        <location evidence="12">Mitochondrion inner membrane</location>
        <topology evidence="12">Peripheral membrane protein</topology>
        <orientation evidence="12">Intermembrane side</orientation>
    </subcellularLocation>
    <text evidence="12">Anchored to the mitochondrial inner membrane through its interaction with the integral membrane beta chain.</text>
</comment>
<evidence type="ECO:0000256" key="9">
    <source>
        <dbReference type="ARBA" id="ARBA00023239"/>
    </source>
</evidence>
<sequence length="584" mass="64871">MFTKKHVFLKGKHPFSVSGAASRVFNSSASSTIAKCWTRGTNKTSAILRSVKNEGWRRAYATHSTGQGSNPGGFDPNDLGKTLPLYRKLINAWTQTPTKWYPLPIAVGAILLVVIQYRKKRKHAGKEVELDEDGIEVIKLKGPWQVHVLGALPLRNMSRVWGYLNSLELPVWFRPIGLKVYATAFGCNLDEIEPSDLREYASLGDFFYRQLKEGARPVDDAILVSPADGRILHFGTVQDFRVEQVKGMTYSLDALLGVERPGTPPPHVAPSHRDKMPVVDDHDFANVNGIEYSLEQLIGISSPTDSTPPTPSKENDEMKGFLPKKYGDQVDASVVQKDLQEALVHDASVALEMGVKPTLERKRSVSGATVKPGNSLYFTVIYLAPGDYHRFHSPTAWVVEKRRHFVGELFSVSPYMARRLQNLFVLNERVALLGKWRYGFFGMVPVGATNVGSIKINFDQALRTNVRGYTLPPGTYAEAVYSAASPILNGQPLLPAQEMGGFCLGSTIVLVFEAPADFEFSVKAGQKVKVGERLGDLKSRLGMLAERDQQAARKERKDEGKVFGLVDGDEQVDRLYEYIYGQHE</sequence>
<keyword evidence="12" id="KW-0999">Mitochondrion inner membrane</keyword>